<reference evidence="1 3" key="1">
    <citation type="journal article" date="2019" name="Nat. Med.">
        <title>A library of human gut bacterial isolates paired with longitudinal multiomics data enables mechanistic microbiome research.</title>
        <authorList>
            <person name="Poyet M."/>
            <person name="Groussin M."/>
            <person name="Gibbons S.M."/>
            <person name="Avila-Pacheco J."/>
            <person name="Jiang X."/>
            <person name="Kearney S.M."/>
            <person name="Perrotta A.R."/>
            <person name="Berdy B."/>
            <person name="Zhao S."/>
            <person name="Lieberman T.D."/>
            <person name="Swanson P.K."/>
            <person name="Smith M."/>
            <person name="Roesemann S."/>
            <person name="Alexander J.E."/>
            <person name="Rich S.A."/>
            <person name="Livny J."/>
            <person name="Vlamakis H."/>
            <person name="Clish C."/>
            <person name="Bullock K."/>
            <person name="Deik A."/>
            <person name="Scott J."/>
            <person name="Pierce K.A."/>
            <person name="Xavier R.J."/>
            <person name="Alm E.J."/>
        </authorList>
    </citation>
    <scope>NUCLEOTIDE SEQUENCE [LARGE SCALE GENOMIC DNA]</scope>
    <source>
        <strain evidence="1 3">BIOML-A1</strain>
    </source>
</reference>
<dbReference type="Proteomes" id="UP000324870">
    <property type="component" value="Unassembled WGS sequence"/>
</dbReference>
<dbReference type="EMBL" id="JAWDES010000001">
    <property type="protein sequence ID" value="MDU0258594.1"/>
    <property type="molecule type" value="Genomic_DNA"/>
</dbReference>
<dbReference type="RefSeq" id="WP_009598741.1">
    <property type="nucleotide sequence ID" value="NZ_BAAFKU010000022.1"/>
</dbReference>
<dbReference type="AlphaFoldDB" id="A0AAE4LJ46"/>
<keyword evidence="3" id="KW-1185">Reference proteome</keyword>
<dbReference type="Proteomes" id="UP001181347">
    <property type="component" value="Unassembled WGS sequence"/>
</dbReference>
<gene>
    <name evidence="1" type="ORF">F2A26_12070</name>
    <name evidence="2" type="ORF">RVH17_00415</name>
</gene>
<evidence type="ECO:0000313" key="2">
    <source>
        <dbReference type="EMBL" id="MDU0258594.1"/>
    </source>
</evidence>
<comment type="caution">
    <text evidence="2">The sequence shown here is derived from an EMBL/GenBank/DDBJ whole genome shotgun (WGS) entry which is preliminary data.</text>
</comment>
<accession>A0AAE4LJ46</accession>
<dbReference type="OMA" id="LYENHIT"/>
<dbReference type="EMBL" id="VVND01000020">
    <property type="protein sequence ID" value="KAA3158206.1"/>
    <property type="molecule type" value="Genomic_DNA"/>
</dbReference>
<evidence type="ECO:0000313" key="4">
    <source>
        <dbReference type="Proteomes" id="UP001181347"/>
    </source>
</evidence>
<sequence length="211" mass="24680">MHEAEQYLRNPETPYSLYIQYQGRRRRLFYNRDQNICGIIGIGRRRYGFGFGDWDNIEKIFKPAPDKDPEEINRRLIRKFQREAAKAGFTSPFIRKIQHADYSKDLYKNGITTGTSIDGQIITLEAVRKWCGKTTYRSFCEAVKNRTPFHSGRFDFRGYDGSLWVEPCDKDDGYHRVGDLTAGFSKEYRGCGNGYYYLLINEHTFIGCDID</sequence>
<evidence type="ECO:0000313" key="1">
    <source>
        <dbReference type="EMBL" id="KAA3158206.1"/>
    </source>
</evidence>
<protein>
    <submittedName>
        <fullName evidence="2">Uncharacterized protein</fullName>
    </submittedName>
</protein>
<reference evidence="2" key="2">
    <citation type="submission" date="2023-10" db="EMBL/GenBank/DDBJ databases">
        <title>Genome Sequence of the Bacteria from From Gut Wall in Crohn's Disease.</title>
        <authorList>
            <person name="Rodriguez-Palacios A."/>
        </authorList>
    </citation>
    <scope>NUCLEOTIDE SEQUENCE</scope>
    <source>
        <strain evidence="2">CavFT-hAR58</strain>
    </source>
</reference>
<evidence type="ECO:0000313" key="3">
    <source>
        <dbReference type="Proteomes" id="UP000324870"/>
    </source>
</evidence>
<proteinExistence type="predicted"/>
<name>A0AAE4LJ46_9BACT</name>
<organism evidence="2 4">
    <name type="scientific">Alistipes finegoldii</name>
    <dbReference type="NCBI Taxonomy" id="214856"/>
    <lineage>
        <taxon>Bacteria</taxon>
        <taxon>Pseudomonadati</taxon>
        <taxon>Bacteroidota</taxon>
        <taxon>Bacteroidia</taxon>
        <taxon>Bacteroidales</taxon>
        <taxon>Rikenellaceae</taxon>
        <taxon>Alistipes</taxon>
    </lineage>
</organism>